<comment type="caution">
    <text evidence="11">The sequence shown here is derived from an EMBL/GenBank/DDBJ whole genome shotgun (WGS) entry which is preliminary data.</text>
</comment>
<organism evidence="11 12">
    <name type="scientific">Thiomonas arsenitoxydans (strain DSM 22701 / CIP 110005 / 3As)</name>
    <dbReference type="NCBI Taxonomy" id="426114"/>
    <lineage>
        <taxon>Bacteria</taxon>
        <taxon>Pseudomonadati</taxon>
        <taxon>Pseudomonadota</taxon>
        <taxon>Betaproteobacteria</taxon>
        <taxon>Burkholderiales</taxon>
        <taxon>Thiomonas</taxon>
    </lineage>
</organism>
<keyword evidence="3 10" id="KW-0812">Transmembrane</keyword>
<keyword evidence="8" id="KW-0868">Chloride</keyword>
<dbReference type="PRINTS" id="PR00762">
    <property type="entry name" value="CLCHANNEL"/>
</dbReference>
<dbReference type="Pfam" id="PF00654">
    <property type="entry name" value="Voltage_CLC"/>
    <property type="match status" value="1"/>
</dbReference>
<keyword evidence="6 10" id="KW-0472">Membrane</keyword>
<evidence type="ECO:0000313" key="12">
    <source>
        <dbReference type="Proteomes" id="UP000664800"/>
    </source>
</evidence>
<dbReference type="PANTHER" id="PTHR43427">
    <property type="entry name" value="CHLORIDE CHANNEL PROTEIN CLC-E"/>
    <property type="match status" value="1"/>
</dbReference>
<dbReference type="Gene3D" id="1.10.3080.10">
    <property type="entry name" value="Clc chloride channel"/>
    <property type="match status" value="1"/>
</dbReference>
<feature type="transmembrane region" description="Helical" evidence="10">
    <location>
        <begin position="53"/>
        <end position="74"/>
    </location>
</feature>
<dbReference type="InterPro" id="IPR001807">
    <property type="entry name" value="ClC"/>
</dbReference>
<comment type="subcellular location">
    <subcellularLocation>
        <location evidence="1">Membrane</location>
        <topology evidence="1">Multi-pass membrane protein</topology>
    </subcellularLocation>
</comment>
<dbReference type="GO" id="GO:0005254">
    <property type="term" value="F:chloride channel activity"/>
    <property type="evidence" value="ECO:0007669"/>
    <property type="project" value="UniProtKB-KW"/>
</dbReference>
<evidence type="ECO:0000256" key="6">
    <source>
        <dbReference type="ARBA" id="ARBA00023136"/>
    </source>
</evidence>
<dbReference type="CDD" id="cd01034">
    <property type="entry name" value="EriC_like"/>
    <property type="match status" value="1"/>
</dbReference>
<evidence type="ECO:0000256" key="8">
    <source>
        <dbReference type="ARBA" id="ARBA00023214"/>
    </source>
</evidence>
<feature type="transmembrane region" description="Helical" evidence="10">
    <location>
        <begin position="421"/>
        <end position="444"/>
    </location>
</feature>
<feature type="transmembrane region" description="Helical" evidence="10">
    <location>
        <begin position="311"/>
        <end position="333"/>
    </location>
</feature>
<keyword evidence="7" id="KW-0869">Chloride channel</keyword>
<keyword evidence="5" id="KW-0406">Ion transport</keyword>
<accession>A0A8I1MVN6</accession>
<keyword evidence="2" id="KW-0813">Transport</keyword>
<name>A0A8I1MVN6_THIA3</name>
<feature type="transmembrane region" description="Helical" evidence="10">
    <location>
        <begin position="195"/>
        <end position="220"/>
    </location>
</feature>
<keyword evidence="9" id="KW-0407">Ion channel</keyword>
<sequence length="487" mass="53063">MTLFASYVCVFVYQGPWPLRRVRAAPLFLFPMHARYRPAAIWRLTRKELRRSWLNYGVLWVGAILVGLAAVQFANWTNDVLAIFLGWIDGRAWLALLITPALTGGAVWMTRKWFNGSEGSGIPQVIAALHGQPDPTRIRRLFGLRILIGKIGLGLLGMLGGLTLGREGPTVHIGASIMYEMRRFYPRVSLRMERLLLLAGSAAGLSGAFNTPLAGILFAIEELTRSFEVRTNGVLITSIVFSGLVSLALAGNYLYFGQITAPDIFPLAFVLPVVIAAVVCGLAGAAFNLALLKQVRWIPAKVLAWRERSPLAWGAGLGLLVAIIGIASAGLTWGSGYEQARHLLMNHGEQVSWYYPLVKWITMVLSYITGLPGGLFSPSLSIGAGFGQWVSQWFGQYPQSALVAICMVGYLAAVTQSPLTSFVIVMEMINGGGLVIPLMATALISSRVANLFTPPLYEALAEQKYFAPLRHTPQPEPVAVAVDEKPR</sequence>
<evidence type="ECO:0000256" key="10">
    <source>
        <dbReference type="SAM" id="Phobius"/>
    </source>
</evidence>
<evidence type="ECO:0000256" key="4">
    <source>
        <dbReference type="ARBA" id="ARBA00022989"/>
    </source>
</evidence>
<feature type="transmembrane region" description="Helical" evidence="10">
    <location>
        <begin position="267"/>
        <end position="291"/>
    </location>
</feature>
<evidence type="ECO:0000313" key="11">
    <source>
        <dbReference type="EMBL" id="MBN8744363.1"/>
    </source>
</evidence>
<evidence type="ECO:0000256" key="2">
    <source>
        <dbReference type="ARBA" id="ARBA00022448"/>
    </source>
</evidence>
<reference evidence="11" key="1">
    <citation type="submission" date="2021-02" db="EMBL/GenBank/DDBJ databases">
        <title>Thiocyanate and organic carbon inputs drive convergent selection for specific autotrophic Afipia and Thiobacillus strains within complex microbiomes.</title>
        <authorList>
            <person name="Huddy R.J."/>
            <person name="Sachdeva R."/>
            <person name="Kadzinga F."/>
            <person name="Kantor R.S."/>
            <person name="Harrison S.T.L."/>
            <person name="Banfield J.F."/>
        </authorList>
    </citation>
    <scope>NUCLEOTIDE SEQUENCE</scope>
    <source>
        <strain evidence="11">SCN18_13_7_16_R3_B_64_19</strain>
    </source>
</reference>
<protein>
    <submittedName>
        <fullName evidence="11">Chloride channel protein</fullName>
    </submittedName>
</protein>
<feature type="transmembrane region" description="Helical" evidence="10">
    <location>
        <begin position="232"/>
        <end position="255"/>
    </location>
</feature>
<evidence type="ECO:0000256" key="7">
    <source>
        <dbReference type="ARBA" id="ARBA00023173"/>
    </source>
</evidence>
<dbReference type="EMBL" id="JAFKMR010000017">
    <property type="protein sequence ID" value="MBN8744363.1"/>
    <property type="molecule type" value="Genomic_DNA"/>
</dbReference>
<dbReference type="GO" id="GO:0034707">
    <property type="term" value="C:chloride channel complex"/>
    <property type="evidence" value="ECO:0007669"/>
    <property type="project" value="UniProtKB-KW"/>
</dbReference>
<dbReference type="SUPFAM" id="SSF81340">
    <property type="entry name" value="Clc chloride channel"/>
    <property type="match status" value="1"/>
</dbReference>
<feature type="transmembrane region" description="Helical" evidence="10">
    <location>
        <begin position="142"/>
        <end position="162"/>
    </location>
</feature>
<feature type="transmembrane region" description="Helical" evidence="10">
    <location>
        <begin position="80"/>
        <end position="102"/>
    </location>
</feature>
<evidence type="ECO:0000256" key="9">
    <source>
        <dbReference type="ARBA" id="ARBA00023303"/>
    </source>
</evidence>
<dbReference type="InterPro" id="IPR014743">
    <property type="entry name" value="Cl-channel_core"/>
</dbReference>
<keyword evidence="4 10" id="KW-1133">Transmembrane helix</keyword>
<gene>
    <name evidence="11" type="ORF">J0I24_08645</name>
</gene>
<feature type="transmembrane region" description="Helical" evidence="10">
    <location>
        <begin position="353"/>
        <end position="376"/>
    </location>
</feature>
<feature type="transmembrane region" description="Helical" evidence="10">
    <location>
        <begin position="397"/>
        <end position="415"/>
    </location>
</feature>
<proteinExistence type="predicted"/>
<evidence type="ECO:0000256" key="1">
    <source>
        <dbReference type="ARBA" id="ARBA00004141"/>
    </source>
</evidence>
<evidence type="ECO:0000256" key="3">
    <source>
        <dbReference type="ARBA" id="ARBA00022692"/>
    </source>
</evidence>
<evidence type="ECO:0000256" key="5">
    <source>
        <dbReference type="ARBA" id="ARBA00023065"/>
    </source>
</evidence>
<dbReference type="InterPro" id="IPR050368">
    <property type="entry name" value="ClC-type_chloride_channel"/>
</dbReference>
<dbReference type="AlphaFoldDB" id="A0A8I1MVN6"/>
<dbReference type="PANTHER" id="PTHR43427:SF6">
    <property type="entry name" value="CHLORIDE CHANNEL PROTEIN CLC-E"/>
    <property type="match status" value="1"/>
</dbReference>
<dbReference type="Proteomes" id="UP000664800">
    <property type="component" value="Unassembled WGS sequence"/>
</dbReference>